<gene>
    <name evidence="2" type="ORF">D6Z83_13690</name>
    <name evidence="3" type="ORF">EBE87_01530</name>
</gene>
<accession>A0A3A9JAW0</accession>
<dbReference type="InParanoid" id="A0A3A9JAW0"/>
<protein>
    <recommendedName>
        <fullName evidence="1">Heme NO-binding domain-containing protein</fullName>
    </recommendedName>
</protein>
<dbReference type="AlphaFoldDB" id="A0A3A9JAW0"/>
<comment type="caution">
    <text evidence="2">The sequence shown here is derived from an EMBL/GenBank/DDBJ whole genome shotgun (WGS) entry which is preliminary data.</text>
</comment>
<evidence type="ECO:0000313" key="4">
    <source>
        <dbReference type="Proteomes" id="UP000274097"/>
    </source>
</evidence>
<dbReference type="InterPro" id="IPR011644">
    <property type="entry name" value="Heme_NO-bd"/>
</dbReference>
<evidence type="ECO:0000313" key="5">
    <source>
        <dbReference type="Proteomes" id="UP000278036"/>
    </source>
</evidence>
<keyword evidence="4" id="KW-1185">Reference proteome</keyword>
<dbReference type="InterPro" id="IPR024096">
    <property type="entry name" value="NO_sig/Golgi_transp_ligand-bd"/>
</dbReference>
<organism evidence="2 5">
    <name type="scientific">Teichococcus wenyumeiae</name>
    <dbReference type="NCBI Taxonomy" id="2478470"/>
    <lineage>
        <taxon>Bacteria</taxon>
        <taxon>Pseudomonadati</taxon>
        <taxon>Pseudomonadota</taxon>
        <taxon>Alphaproteobacteria</taxon>
        <taxon>Acetobacterales</taxon>
        <taxon>Roseomonadaceae</taxon>
        <taxon>Roseomonas</taxon>
    </lineage>
</organism>
<proteinExistence type="predicted"/>
<dbReference type="InterPro" id="IPR038158">
    <property type="entry name" value="H-NOX_domain_sf"/>
</dbReference>
<dbReference type="PANTHER" id="PTHR45655:SF13">
    <property type="entry name" value="SOLUBLE GUANYLATE CYCLASE GCY-32-RELATED"/>
    <property type="match status" value="1"/>
</dbReference>
<evidence type="ECO:0000313" key="3">
    <source>
        <dbReference type="EMBL" id="RMI27384.1"/>
    </source>
</evidence>
<dbReference type="GO" id="GO:0020037">
    <property type="term" value="F:heme binding"/>
    <property type="evidence" value="ECO:0007669"/>
    <property type="project" value="InterPro"/>
</dbReference>
<dbReference type="PANTHER" id="PTHR45655">
    <property type="entry name" value="GUANYLATE CYCLASE SOLUBLE SUBUNIT BETA-2"/>
    <property type="match status" value="1"/>
</dbReference>
<dbReference type="EMBL" id="RAQU01000078">
    <property type="protein sequence ID" value="RKK03612.1"/>
    <property type="molecule type" value="Genomic_DNA"/>
</dbReference>
<evidence type="ECO:0000313" key="2">
    <source>
        <dbReference type="EMBL" id="RKK03612.1"/>
    </source>
</evidence>
<evidence type="ECO:0000259" key="1">
    <source>
        <dbReference type="Pfam" id="PF07700"/>
    </source>
</evidence>
<dbReference type="EMBL" id="RFLX01000001">
    <property type="protein sequence ID" value="RMI27384.1"/>
    <property type="molecule type" value="Genomic_DNA"/>
</dbReference>
<dbReference type="Pfam" id="PF07700">
    <property type="entry name" value="HNOB"/>
    <property type="match status" value="1"/>
</dbReference>
<dbReference type="Proteomes" id="UP000278036">
    <property type="component" value="Unassembled WGS sequence"/>
</dbReference>
<reference evidence="2 5" key="1">
    <citation type="submission" date="2018-09" db="EMBL/GenBank/DDBJ databases">
        <title>Roseomonas sp. nov., isolated from feces of Tibetan antelopes in the Qinghai-Tibet plateau, China.</title>
        <authorList>
            <person name="Tian Z."/>
        </authorList>
    </citation>
    <scope>NUCLEOTIDE SEQUENCE [LARGE SCALE GENOMIC DNA]</scope>
    <source>
        <strain evidence="3 4">Z23</strain>
        <strain evidence="2 5">Z24</strain>
    </source>
</reference>
<dbReference type="Gene3D" id="3.90.1520.10">
    <property type="entry name" value="H-NOX domain"/>
    <property type="match status" value="1"/>
</dbReference>
<dbReference type="SUPFAM" id="SSF111126">
    <property type="entry name" value="Ligand-binding domain in the NO signalling and Golgi transport"/>
    <property type="match status" value="1"/>
</dbReference>
<dbReference type="Proteomes" id="UP000274097">
    <property type="component" value="Unassembled WGS sequence"/>
</dbReference>
<name>A0A3A9JAW0_9PROT</name>
<sequence length="239" mass="26059">MATRMGPLLLLTCLSYRAGPPAVHVKAAAAPGRGGTLTPASRRPVILHPFRRMVAMKGRVFTEFFAHVEACHGADMVDDIIEAARLPHHGAYTSTGSYPFQEMVSLVTALTEATGQPLPVVLEAFGTHCFESWVGYAPQYFATSRSLFDVLEGIDQFHETEVRKLYPDAELPSFVPERRDGRTLVLGYRSCKPLAPLALGVIRGAAAHLSQPVALRCEPAEDARGPYTRIHVELLRPAG</sequence>
<feature type="domain" description="Heme NO-binding" evidence="1">
    <location>
        <begin position="57"/>
        <end position="214"/>
    </location>
</feature>